<evidence type="ECO:0000259" key="4">
    <source>
        <dbReference type="PROSITE" id="PS51186"/>
    </source>
</evidence>
<dbReference type="InterPro" id="IPR016181">
    <property type="entry name" value="Acyl_CoA_acyltransferase"/>
</dbReference>
<feature type="region of interest" description="Disordered" evidence="3">
    <location>
        <begin position="247"/>
        <end position="283"/>
    </location>
</feature>
<protein>
    <recommendedName>
        <fullName evidence="4">N-acetyltransferase domain-containing protein</fullName>
    </recommendedName>
</protein>
<name>V6K7F9_STRRC</name>
<accession>V6K7F9</accession>
<gene>
    <name evidence="5" type="ORF">M878_25420</name>
</gene>
<sequence length="283" mass="30196">MLLPERAQAQAPVPADDEFDQPGWDDHMSQPEALRATDPAELTVTIATQGDGQAVADLGALALSKGTTPHVPFASLAEAIDNHGGRLRLPYGHGHCLTARIGTNVVGMLYAVPPIRWLEAQPATQRTHLTQALIEIELLAVSEPHRNHGAGTALLRAAEQFARRAGTQLALAKIEAGAFPTMRWYRRRGYTIAAQGEPVLFRTRFGFNSCDDGSDGYQLAVKTLQPSATVRRRAKGADSCLVVEQATQPAASEVSMTPPGLPAPSADIHAATETTSSSQGREP</sequence>
<evidence type="ECO:0000256" key="2">
    <source>
        <dbReference type="ARBA" id="ARBA00023315"/>
    </source>
</evidence>
<feature type="compositionally biased region" description="Polar residues" evidence="3">
    <location>
        <begin position="272"/>
        <end position="283"/>
    </location>
</feature>
<evidence type="ECO:0000256" key="3">
    <source>
        <dbReference type="SAM" id="MobiDB-lite"/>
    </source>
</evidence>
<dbReference type="CDD" id="cd04301">
    <property type="entry name" value="NAT_SF"/>
    <property type="match status" value="1"/>
</dbReference>
<feature type="domain" description="N-acetyltransferase" evidence="4">
    <location>
        <begin position="42"/>
        <end position="225"/>
    </location>
</feature>
<feature type="region of interest" description="Disordered" evidence="3">
    <location>
        <begin position="1"/>
        <end position="30"/>
    </location>
</feature>
<dbReference type="SUPFAM" id="SSF55729">
    <property type="entry name" value="Acyl-CoA N-acyltransferases (Nat)"/>
    <property type="match status" value="1"/>
</dbReference>
<organism evidence="5 6">
    <name type="scientific">Streptomyces roseochromogenus subsp. oscitans DS 12.976</name>
    <dbReference type="NCBI Taxonomy" id="1352936"/>
    <lineage>
        <taxon>Bacteria</taxon>
        <taxon>Bacillati</taxon>
        <taxon>Actinomycetota</taxon>
        <taxon>Actinomycetes</taxon>
        <taxon>Kitasatosporales</taxon>
        <taxon>Streptomycetaceae</taxon>
        <taxon>Streptomyces</taxon>
    </lineage>
</organism>
<dbReference type="InterPro" id="IPR050832">
    <property type="entry name" value="Bact_Acetyltransf"/>
</dbReference>
<dbReference type="GO" id="GO:0016747">
    <property type="term" value="F:acyltransferase activity, transferring groups other than amino-acyl groups"/>
    <property type="evidence" value="ECO:0007669"/>
    <property type="project" value="InterPro"/>
</dbReference>
<evidence type="ECO:0000313" key="6">
    <source>
        <dbReference type="Proteomes" id="UP000017984"/>
    </source>
</evidence>
<reference evidence="5 6" key="1">
    <citation type="journal article" date="2014" name="Genome Announc.">
        <title>Draft Genome Sequence of Streptomyces roseochromogenes subsp. oscitans DS 12.976, Producer of the Aminocoumarin Antibiotic Clorobiocin.</title>
        <authorList>
            <person name="Ruckert C."/>
            <person name="Kalinowski J."/>
            <person name="Heide L."/>
            <person name="Apel A.K."/>
        </authorList>
    </citation>
    <scope>NUCLEOTIDE SEQUENCE [LARGE SCALE GENOMIC DNA]</scope>
    <source>
        <strain evidence="5 6">DS 12.976</strain>
    </source>
</reference>
<dbReference type="Pfam" id="PF00583">
    <property type="entry name" value="Acetyltransf_1"/>
    <property type="match status" value="1"/>
</dbReference>
<keyword evidence="1" id="KW-0808">Transferase</keyword>
<dbReference type="AlphaFoldDB" id="V6K7F9"/>
<dbReference type="Gene3D" id="3.40.630.30">
    <property type="match status" value="1"/>
</dbReference>
<keyword evidence="2" id="KW-0012">Acyltransferase</keyword>
<keyword evidence="6" id="KW-1185">Reference proteome</keyword>
<dbReference type="EMBL" id="AWQX01000214">
    <property type="protein sequence ID" value="EST27341.1"/>
    <property type="molecule type" value="Genomic_DNA"/>
</dbReference>
<dbReference type="InterPro" id="IPR000182">
    <property type="entry name" value="GNAT_dom"/>
</dbReference>
<dbReference type="PANTHER" id="PTHR43877">
    <property type="entry name" value="AMINOALKYLPHOSPHONATE N-ACETYLTRANSFERASE-RELATED-RELATED"/>
    <property type="match status" value="1"/>
</dbReference>
<comment type="caution">
    <text evidence="5">The sequence shown here is derived from an EMBL/GenBank/DDBJ whole genome shotgun (WGS) entry which is preliminary data.</text>
</comment>
<evidence type="ECO:0000313" key="5">
    <source>
        <dbReference type="EMBL" id="EST27341.1"/>
    </source>
</evidence>
<dbReference type="PATRIC" id="fig|1352936.5.peg.5298"/>
<proteinExistence type="predicted"/>
<evidence type="ECO:0000256" key="1">
    <source>
        <dbReference type="ARBA" id="ARBA00022679"/>
    </source>
</evidence>
<dbReference type="STRING" id="1352936.M878_25420"/>
<dbReference type="Proteomes" id="UP000017984">
    <property type="component" value="Chromosome"/>
</dbReference>
<dbReference type="PROSITE" id="PS51186">
    <property type="entry name" value="GNAT"/>
    <property type="match status" value="1"/>
</dbReference>
<dbReference type="HOGENOM" id="CLU_085729_0_0_11"/>